<keyword evidence="3" id="KW-1185">Reference proteome</keyword>
<dbReference type="PANTHER" id="PTHR33606">
    <property type="entry name" value="PROTEIN YCII"/>
    <property type="match status" value="1"/>
</dbReference>
<dbReference type="OrthoDB" id="5519740at2759"/>
<gene>
    <name evidence="2" type="ORF">BCR43DRAFT_488306</name>
</gene>
<sequence length="114" mass="13253">MNRAKDMVKKQFLVVIRDFKDPECIQRRMAARPKHLEMAQNSHPDYIVCGGAIFDSHETRKMVGSAMICQAESEDELRQKIAQDPYVLGKVWESWDVYPYRNAIGLKELEQQPV</sequence>
<dbReference type="InParanoid" id="A0A1X2HIJ1"/>
<dbReference type="SUPFAM" id="SSF54909">
    <property type="entry name" value="Dimeric alpha+beta barrel"/>
    <property type="match status" value="1"/>
</dbReference>
<dbReference type="InterPro" id="IPR005545">
    <property type="entry name" value="YCII"/>
</dbReference>
<dbReference type="EMBL" id="MCGN01000003">
    <property type="protein sequence ID" value="ORY98868.1"/>
    <property type="molecule type" value="Genomic_DNA"/>
</dbReference>
<feature type="domain" description="YCII-related" evidence="1">
    <location>
        <begin position="20"/>
        <end position="99"/>
    </location>
</feature>
<reference evidence="2 3" key="1">
    <citation type="submission" date="2016-07" db="EMBL/GenBank/DDBJ databases">
        <title>Pervasive Adenine N6-methylation of Active Genes in Fungi.</title>
        <authorList>
            <consortium name="DOE Joint Genome Institute"/>
            <person name="Mondo S.J."/>
            <person name="Dannebaum R.O."/>
            <person name="Kuo R.C."/>
            <person name="Labutti K."/>
            <person name="Haridas S."/>
            <person name="Kuo A."/>
            <person name="Salamov A."/>
            <person name="Ahrendt S.R."/>
            <person name="Lipzen A."/>
            <person name="Sullivan W."/>
            <person name="Andreopoulos W.B."/>
            <person name="Clum A."/>
            <person name="Lindquist E."/>
            <person name="Daum C."/>
            <person name="Ramamoorthy G.K."/>
            <person name="Gryganskyi A."/>
            <person name="Culley D."/>
            <person name="Magnuson J.K."/>
            <person name="James T.Y."/>
            <person name="O'Malley M.A."/>
            <person name="Stajich J.E."/>
            <person name="Spatafora J.W."/>
            <person name="Visel A."/>
            <person name="Grigoriev I.V."/>
        </authorList>
    </citation>
    <scope>NUCLEOTIDE SEQUENCE [LARGE SCALE GENOMIC DNA]</scope>
    <source>
        <strain evidence="2 3">NRRL 2496</strain>
    </source>
</reference>
<evidence type="ECO:0000313" key="3">
    <source>
        <dbReference type="Proteomes" id="UP000242180"/>
    </source>
</evidence>
<dbReference type="Pfam" id="PF03795">
    <property type="entry name" value="YCII"/>
    <property type="match status" value="1"/>
</dbReference>
<name>A0A1X2HIJ1_SYNRA</name>
<dbReference type="InterPro" id="IPR051807">
    <property type="entry name" value="Sec-metab_biosynth-assoc"/>
</dbReference>
<evidence type="ECO:0000259" key="1">
    <source>
        <dbReference type="Pfam" id="PF03795"/>
    </source>
</evidence>
<dbReference type="AlphaFoldDB" id="A0A1X2HIJ1"/>
<dbReference type="STRING" id="13706.A0A1X2HIJ1"/>
<evidence type="ECO:0000313" key="2">
    <source>
        <dbReference type="EMBL" id="ORY98868.1"/>
    </source>
</evidence>
<dbReference type="Proteomes" id="UP000242180">
    <property type="component" value="Unassembled WGS sequence"/>
</dbReference>
<protein>
    <recommendedName>
        <fullName evidence="1">YCII-related domain-containing protein</fullName>
    </recommendedName>
</protein>
<accession>A0A1X2HIJ1</accession>
<dbReference type="InterPro" id="IPR011008">
    <property type="entry name" value="Dimeric_a/b-barrel"/>
</dbReference>
<dbReference type="PANTHER" id="PTHR33606:SF3">
    <property type="entry name" value="PROTEIN YCII"/>
    <property type="match status" value="1"/>
</dbReference>
<dbReference type="OMA" id="VWNMDEF"/>
<comment type="caution">
    <text evidence="2">The sequence shown here is derived from an EMBL/GenBank/DDBJ whole genome shotgun (WGS) entry which is preliminary data.</text>
</comment>
<dbReference type="Gene3D" id="3.30.70.1060">
    <property type="entry name" value="Dimeric alpha+beta barrel"/>
    <property type="match status" value="1"/>
</dbReference>
<proteinExistence type="predicted"/>
<organism evidence="2 3">
    <name type="scientific">Syncephalastrum racemosum</name>
    <name type="common">Filamentous fungus</name>
    <dbReference type="NCBI Taxonomy" id="13706"/>
    <lineage>
        <taxon>Eukaryota</taxon>
        <taxon>Fungi</taxon>
        <taxon>Fungi incertae sedis</taxon>
        <taxon>Mucoromycota</taxon>
        <taxon>Mucoromycotina</taxon>
        <taxon>Mucoromycetes</taxon>
        <taxon>Mucorales</taxon>
        <taxon>Syncephalastraceae</taxon>
        <taxon>Syncephalastrum</taxon>
    </lineage>
</organism>